<evidence type="ECO:0000313" key="2">
    <source>
        <dbReference type="Proteomes" id="UP000049983"/>
    </source>
</evidence>
<keyword evidence="2" id="KW-1185">Reference proteome</keyword>
<name>A0A0M7AFX7_9HYPH</name>
<sequence length="175" mass="19857">MSVSTASRTAVCRVTNAPFRKLLGTVAQPCFERKLQGVHRAHQMHKGRAEGIIKSGRFLKTRIRLFSREEVRNKPNGNGRLGERLLPGMERMCAHARARLDLPAPRFGKKASTNIGGHSNTSPTWLPPPLVSCPSPVRSMFSTRKVQQWVLLDTERKRKADLPCSVYKYLTYWIF</sequence>
<dbReference type="AlphaFoldDB" id="A0A0M7AFX7"/>
<protein>
    <submittedName>
        <fullName evidence="1">Uncharacterized protein</fullName>
    </submittedName>
</protein>
<accession>A0A0M7AFX7</accession>
<proteinExistence type="predicted"/>
<reference evidence="2" key="1">
    <citation type="submission" date="2015-07" db="EMBL/GenBank/DDBJ databases">
        <authorList>
            <person name="Rodrigo-Torres Lidia"/>
            <person name="Arahal R.David."/>
        </authorList>
    </citation>
    <scope>NUCLEOTIDE SEQUENCE [LARGE SCALE GENOMIC DNA]</scope>
    <source>
        <strain evidence="2">CECT 5096</strain>
    </source>
</reference>
<dbReference type="Proteomes" id="UP000049983">
    <property type="component" value="Unassembled WGS sequence"/>
</dbReference>
<dbReference type="EMBL" id="CXWC01000011">
    <property type="protein sequence ID" value="CTQ73537.1"/>
    <property type="molecule type" value="Genomic_DNA"/>
</dbReference>
<gene>
    <name evidence="1" type="ORF">LA5096_03698</name>
</gene>
<evidence type="ECO:0000313" key="1">
    <source>
        <dbReference type="EMBL" id="CTQ73537.1"/>
    </source>
</evidence>
<organism evidence="1 2">
    <name type="scientific">Roseibium album</name>
    <dbReference type="NCBI Taxonomy" id="311410"/>
    <lineage>
        <taxon>Bacteria</taxon>
        <taxon>Pseudomonadati</taxon>
        <taxon>Pseudomonadota</taxon>
        <taxon>Alphaproteobacteria</taxon>
        <taxon>Hyphomicrobiales</taxon>
        <taxon>Stappiaceae</taxon>
        <taxon>Roseibium</taxon>
    </lineage>
</organism>